<proteinExistence type="predicted"/>
<evidence type="ECO:0000256" key="1">
    <source>
        <dbReference type="SAM" id="MobiDB-lite"/>
    </source>
</evidence>
<keyword evidence="3" id="KW-1185">Reference proteome</keyword>
<protein>
    <submittedName>
        <fullName evidence="2">Chromosome complete related protein, putative</fullName>
    </submittedName>
</protein>
<evidence type="ECO:0000313" key="2">
    <source>
        <dbReference type="EMBL" id="GFE53804.1"/>
    </source>
</evidence>
<dbReference type="AlphaFoldDB" id="A0A9W5WUF1"/>
<evidence type="ECO:0000313" key="3">
    <source>
        <dbReference type="Proteomes" id="UP001057455"/>
    </source>
</evidence>
<comment type="caution">
    <text evidence="2">The sequence shown here is derived from an EMBL/GenBank/DDBJ whole genome shotgun (WGS) entry which is preliminary data.</text>
</comment>
<sequence length="352" mass="38941">MDVYSGNLSTDLLDATSRYLNGCNLKSYVLPLPFCDEAVLDRKGLLAKILSNNSCLGKEQLFDIIEALSRRSGASNVDVEGNSEGRTSGSRHHKLNKEKFKEAFDSSLGTYGDRSRPTRTTRKTVAPQTGIRSTLRPSTAVTTEKLLDELASIHGPEQISQQIDTTIQRLSKPQTVGFVMIIAAEKESPTGKKLLPVAGSVVEILDAEEHCIRAIWCDPRLVKQEEVEFGKIVILRTLGHLFDYGYPGGPANNKLKHTSVLNVHGILFPSAIYVFMINVLKFGKHFETENNGGSHEDSSSSLCRCHRLAESPGAELFWGISESRLKSTFYHIRTQMPIKPSELTLGLLRQVV</sequence>
<dbReference type="Proteomes" id="UP001057455">
    <property type="component" value="Unassembled WGS sequence"/>
</dbReference>
<feature type="region of interest" description="Disordered" evidence="1">
    <location>
        <begin position="75"/>
        <end position="130"/>
    </location>
</feature>
<dbReference type="OrthoDB" id="337840at2759"/>
<organism evidence="2 3">
    <name type="scientific">Babesia ovis</name>
    <dbReference type="NCBI Taxonomy" id="5869"/>
    <lineage>
        <taxon>Eukaryota</taxon>
        <taxon>Sar</taxon>
        <taxon>Alveolata</taxon>
        <taxon>Apicomplexa</taxon>
        <taxon>Aconoidasida</taxon>
        <taxon>Piroplasmida</taxon>
        <taxon>Babesiidae</taxon>
        <taxon>Babesia</taxon>
    </lineage>
</organism>
<reference evidence="2" key="1">
    <citation type="submission" date="2019-12" db="EMBL/GenBank/DDBJ databases">
        <title>Genome sequence of Babesia ovis.</title>
        <authorList>
            <person name="Yamagishi J."/>
            <person name="Sevinc F."/>
            <person name="Xuan X."/>
        </authorList>
    </citation>
    <scope>NUCLEOTIDE SEQUENCE</scope>
    <source>
        <strain evidence="2">Selcuk</strain>
    </source>
</reference>
<name>A0A9W5WUF1_BABOV</name>
<accession>A0A9W5WUF1</accession>
<dbReference type="EMBL" id="BLIY01000007">
    <property type="protein sequence ID" value="GFE53804.1"/>
    <property type="molecule type" value="Genomic_DNA"/>
</dbReference>
<gene>
    <name evidence="2" type="ORF">BaOVIS_012080</name>
</gene>